<accession>A0A2W5HLH2</accession>
<evidence type="ECO:0000313" key="1">
    <source>
        <dbReference type="EMBL" id="PZP54629.1"/>
    </source>
</evidence>
<dbReference type="Proteomes" id="UP000249739">
    <property type="component" value="Unassembled WGS sequence"/>
</dbReference>
<protein>
    <submittedName>
        <fullName evidence="1">Uncharacterized protein</fullName>
    </submittedName>
</protein>
<dbReference type="AlphaFoldDB" id="A0A2W5HLH2"/>
<evidence type="ECO:0000313" key="2">
    <source>
        <dbReference type="Proteomes" id="UP000249739"/>
    </source>
</evidence>
<gene>
    <name evidence="1" type="ORF">DI586_09300</name>
</gene>
<proteinExistence type="predicted"/>
<comment type="caution">
    <text evidence="1">The sequence shown here is derived from an EMBL/GenBank/DDBJ whole genome shotgun (WGS) entry which is preliminary data.</text>
</comment>
<reference evidence="1 2" key="1">
    <citation type="submission" date="2017-08" db="EMBL/GenBank/DDBJ databases">
        <title>Infants hospitalized years apart are colonized by the same room-sourced microbial strains.</title>
        <authorList>
            <person name="Brooks B."/>
            <person name="Olm M.R."/>
            <person name="Firek B.A."/>
            <person name="Baker R."/>
            <person name="Thomas B.C."/>
            <person name="Morowitz M.J."/>
            <person name="Banfield J.F."/>
        </authorList>
    </citation>
    <scope>NUCLEOTIDE SEQUENCE [LARGE SCALE GENOMIC DNA]</scope>
    <source>
        <strain evidence="1">S2_006_000_R2_64</strain>
    </source>
</reference>
<feature type="non-terminal residue" evidence="1">
    <location>
        <position position="1"/>
    </location>
</feature>
<dbReference type="EMBL" id="QFOT01000121">
    <property type="protein sequence ID" value="PZP54629.1"/>
    <property type="molecule type" value="Genomic_DNA"/>
</dbReference>
<organism evidence="1 2">
    <name type="scientific">Micavibrio aeruginosavorus</name>
    <dbReference type="NCBI Taxonomy" id="349221"/>
    <lineage>
        <taxon>Bacteria</taxon>
        <taxon>Pseudomonadati</taxon>
        <taxon>Bdellovibrionota</taxon>
        <taxon>Bdellovibrionia</taxon>
        <taxon>Bdellovibrionales</taxon>
        <taxon>Pseudobdellovibrionaceae</taxon>
        <taxon>Micavibrio</taxon>
    </lineage>
</organism>
<name>A0A2W5HLH2_9BACT</name>
<sequence length="269" mass="28760">ESETNDHDTLDADGKNRVMFALISHGVDRAGAWQPDGTATSCNTSGLDVANCNSSSLTATLRGRSKSEDITIKDPEDATGASETVATLKTPSKSYSTPFGTNHYDDTIIYRATSRDEGWASLRNNITDETAGTYLSEDAQVIVKKNPSDDISPVASMDVDGSVKVYKTESPTVCDRLDVDANTDRCFKIKNIAAKEPLPNELEGGKDKAIKCNDMIALKKFIKEGDKSDKTSLYIKRDCPTTEAPATMVKTCTGGQGVSGLVGGVPQCS</sequence>